<dbReference type="PANTHER" id="PTHR12629">
    <property type="entry name" value="DIPHOSPHOINOSITOL POLYPHOSPHATE PHOSPHOHYDROLASE"/>
    <property type="match status" value="1"/>
</dbReference>
<dbReference type="GO" id="GO:0046872">
    <property type="term" value="F:metal ion binding"/>
    <property type="evidence" value="ECO:0007669"/>
    <property type="project" value="UniProtKB-KW"/>
</dbReference>
<evidence type="ECO:0000256" key="2">
    <source>
        <dbReference type="ARBA" id="ARBA00022723"/>
    </source>
</evidence>
<comment type="caution">
    <text evidence="6">The sequence shown here is derived from an EMBL/GenBank/DDBJ whole genome shotgun (WGS) entry which is preliminary data.</text>
</comment>
<dbReference type="GO" id="GO:0016462">
    <property type="term" value="F:pyrophosphatase activity"/>
    <property type="evidence" value="ECO:0007669"/>
    <property type="project" value="InterPro"/>
</dbReference>
<dbReference type="InterPro" id="IPR047198">
    <property type="entry name" value="DDP-like_NUDIX"/>
</dbReference>
<name>A0A6M0QQ35_9RHOB</name>
<organism evidence="6 7">
    <name type="scientific">Tabrizicola oligotrophica</name>
    <dbReference type="NCBI Taxonomy" id="2710650"/>
    <lineage>
        <taxon>Bacteria</taxon>
        <taxon>Pseudomonadati</taxon>
        <taxon>Pseudomonadota</taxon>
        <taxon>Alphaproteobacteria</taxon>
        <taxon>Rhodobacterales</taxon>
        <taxon>Paracoccaceae</taxon>
        <taxon>Tabrizicola</taxon>
    </lineage>
</organism>
<dbReference type="InterPro" id="IPR000086">
    <property type="entry name" value="NUDIX_hydrolase_dom"/>
</dbReference>
<keyword evidence="2" id="KW-0479">Metal-binding</keyword>
<dbReference type="RefSeq" id="WP_164623442.1">
    <property type="nucleotide sequence ID" value="NZ_JAAIVJ010000001.1"/>
</dbReference>
<dbReference type="Gene3D" id="3.90.79.10">
    <property type="entry name" value="Nucleoside Triphosphate Pyrophosphohydrolase"/>
    <property type="match status" value="1"/>
</dbReference>
<proteinExistence type="predicted"/>
<dbReference type="InterPro" id="IPR015797">
    <property type="entry name" value="NUDIX_hydrolase-like_dom_sf"/>
</dbReference>
<evidence type="ECO:0000256" key="1">
    <source>
        <dbReference type="ARBA" id="ARBA00001946"/>
    </source>
</evidence>
<evidence type="ECO:0000256" key="3">
    <source>
        <dbReference type="ARBA" id="ARBA00022801"/>
    </source>
</evidence>
<reference evidence="6 7" key="1">
    <citation type="submission" date="2020-02" db="EMBL/GenBank/DDBJ databases">
        <authorList>
            <person name="Chen W.-M."/>
        </authorList>
    </citation>
    <scope>NUCLEOTIDE SEQUENCE [LARGE SCALE GENOMIC DNA]</scope>
    <source>
        <strain evidence="6 7">KMS-5</strain>
    </source>
</reference>
<dbReference type="Proteomes" id="UP000477782">
    <property type="component" value="Unassembled WGS sequence"/>
</dbReference>
<keyword evidence="3 6" id="KW-0378">Hydrolase</keyword>
<protein>
    <submittedName>
        <fullName evidence="6">NUDIX hydrolase</fullName>
    </submittedName>
</protein>
<keyword evidence="4" id="KW-0460">Magnesium</keyword>
<dbReference type="AlphaFoldDB" id="A0A6M0QQ35"/>
<evidence type="ECO:0000256" key="4">
    <source>
        <dbReference type="ARBA" id="ARBA00022842"/>
    </source>
</evidence>
<dbReference type="SUPFAM" id="SSF55811">
    <property type="entry name" value="Nudix"/>
    <property type="match status" value="1"/>
</dbReference>
<dbReference type="Pfam" id="PF00293">
    <property type="entry name" value="NUDIX"/>
    <property type="match status" value="1"/>
</dbReference>
<dbReference type="PANTHER" id="PTHR12629:SF0">
    <property type="entry name" value="DIPHOSPHOINOSITOL-POLYPHOSPHATE DIPHOSPHATASE"/>
    <property type="match status" value="1"/>
</dbReference>
<evidence type="ECO:0000313" key="7">
    <source>
        <dbReference type="Proteomes" id="UP000477782"/>
    </source>
</evidence>
<keyword evidence="7" id="KW-1185">Reference proteome</keyword>
<evidence type="ECO:0000313" key="6">
    <source>
        <dbReference type="EMBL" id="NEY89446.1"/>
    </source>
</evidence>
<accession>A0A6M0QQ35</accession>
<sequence>MANDSTVAPLAGGDIRIQYGAVCWRLHRGKVEVLLVTSRDTGRWIIPKGWPINGLTPADTAAREAWEEAGVQGEVVAGDLGAYGYAKALDVNHSIPCSVQVFGLRVARLRDKFPERKERRRKWFGVEKAARKVAEPELRALLLSLPERLEPNDAGPLAAA</sequence>
<comment type="cofactor">
    <cofactor evidence="1">
        <name>Mg(2+)</name>
        <dbReference type="ChEBI" id="CHEBI:18420"/>
    </cofactor>
</comment>
<dbReference type="CDD" id="cd04666">
    <property type="entry name" value="NUDIX_DIPP2_like_Nudt4"/>
    <property type="match status" value="1"/>
</dbReference>
<evidence type="ECO:0000259" key="5">
    <source>
        <dbReference type="PROSITE" id="PS51462"/>
    </source>
</evidence>
<dbReference type="EMBL" id="JAAIVJ010000001">
    <property type="protein sequence ID" value="NEY89446.1"/>
    <property type="molecule type" value="Genomic_DNA"/>
</dbReference>
<dbReference type="PROSITE" id="PS51462">
    <property type="entry name" value="NUDIX"/>
    <property type="match status" value="1"/>
</dbReference>
<feature type="domain" description="Nudix hydrolase" evidence="5">
    <location>
        <begin position="16"/>
        <end position="146"/>
    </location>
</feature>
<gene>
    <name evidence="6" type="ORF">G4Z14_03980</name>
</gene>
<dbReference type="GO" id="GO:0005737">
    <property type="term" value="C:cytoplasm"/>
    <property type="evidence" value="ECO:0007669"/>
    <property type="project" value="TreeGrafter"/>
</dbReference>